<dbReference type="HOGENOM" id="CLU_051402_4_3_9"/>
<dbReference type="NCBIfam" id="NF004049">
    <property type="entry name" value="PRK05568.1"/>
    <property type="match status" value="1"/>
</dbReference>
<feature type="domain" description="Flavodoxin-like" evidence="8">
    <location>
        <begin position="4"/>
        <end position="140"/>
    </location>
</feature>
<dbReference type="EMBL" id="AE001437">
    <property type="protein sequence ID" value="AAK78565.1"/>
    <property type="molecule type" value="Genomic_DNA"/>
</dbReference>
<dbReference type="NCBIfam" id="NF004050">
    <property type="entry name" value="PRK05569.1"/>
    <property type="match status" value="1"/>
</dbReference>
<protein>
    <recommendedName>
        <fullName evidence="7">Flavodoxin</fullName>
    </recommendedName>
</protein>
<evidence type="ECO:0000313" key="10">
    <source>
        <dbReference type="Proteomes" id="UP000000814"/>
    </source>
</evidence>
<evidence type="ECO:0000256" key="5">
    <source>
        <dbReference type="ARBA" id="ARBA00022643"/>
    </source>
</evidence>
<dbReference type="Gene3D" id="3.40.50.360">
    <property type="match status" value="1"/>
</dbReference>
<evidence type="ECO:0000259" key="8">
    <source>
        <dbReference type="PROSITE" id="PS50902"/>
    </source>
</evidence>
<name>Q97LH4_CLOAB</name>
<dbReference type="PROSITE" id="PS50902">
    <property type="entry name" value="FLAVODOXIN_LIKE"/>
    <property type="match status" value="1"/>
</dbReference>
<evidence type="ECO:0000313" key="9">
    <source>
        <dbReference type="EMBL" id="AAK78565.1"/>
    </source>
</evidence>
<dbReference type="KEGG" id="cac:CA_C0587"/>
<dbReference type="PANTHER" id="PTHR32145">
    <property type="entry name" value="DIFLAVIN FLAVOPROTEIN A 2-RELATED"/>
    <property type="match status" value="1"/>
</dbReference>
<dbReference type="InterPro" id="IPR010087">
    <property type="entry name" value="Flav_short"/>
</dbReference>
<comment type="cofactor">
    <cofactor evidence="1 7">
        <name>FMN</name>
        <dbReference type="ChEBI" id="CHEBI:58210"/>
    </cofactor>
</comment>
<evidence type="ECO:0000256" key="2">
    <source>
        <dbReference type="ARBA" id="ARBA00005267"/>
    </source>
</evidence>
<dbReference type="AlphaFoldDB" id="Q97LH4"/>
<dbReference type="Pfam" id="PF00258">
    <property type="entry name" value="Flavodoxin_1"/>
    <property type="match status" value="1"/>
</dbReference>
<evidence type="ECO:0000256" key="3">
    <source>
        <dbReference type="ARBA" id="ARBA00022448"/>
    </source>
</evidence>
<dbReference type="OrthoDB" id="9790745at2"/>
<dbReference type="PIR" id="B96972">
    <property type="entry name" value="B96972"/>
</dbReference>
<dbReference type="SUPFAM" id="SSF52218">
    <property type="entry name" value="Flavoproteins"/>
    <property type="match status" value="1"/>
</dbReference>
<evidence type="ECO:0000256" key="1">
    <source>
        <dbReference type="ARBA" id="ARBA00001917"/>
    </source>
</evidence>
<accession>Q97LH4</accession>
<dbReference type="NCBIfam" id="TIGR01753">
    <property type="entry name" value="flav_short"/>
    <property type="match status" value="1"/>
</dbReference>
<dbReference type="GO" id="GO:0016651">
    <property type="term" value="F:oxidoreductase activity, acting on NAD(P)H"/>
    <property type="evidence" value="ECO:0007669"/>
    <property type="project" value="UniProtKB-ARBA"/>
</dbReference>
<dbReference type="Proteomes" id="UP000000814">
    <property type="component" value="Chromosome"/>
</dbReference>
<dbReference type="PATRIC" id="fig|272562.8.peg.790"/>
<reference evidence="9 10" key="1">
    <citation type="journal article" date="2001" name="J. Bacteriol.">
        <title>Genome sequence and comparative analysis of the solvent-producing bacterium Clostridium acetobutylicum.</title>
        <authorList>
            <person name="Nolling J."/>
            <person name="Breton G."/>
            <person name="Omelchenko M.V."/>
            <person name="Makarova K.S."/>
            <person name="Zeng Q."/>
            <person name="Gibson R."/>
            <person name="Lee H.M."/>
            <person name="Dubois J."/>
            <person name="Qiu D."/>
            <person name="Hitti J."/>
            <person name="Wolf Y.I."/>
            <person name="Tatusov R.L."/>
            <person name="Sabathe F."/>
            <person name="Doucette-Stamm L."/>
            <person name="Soucaille P."/>
            <person name="Daly M.J."/>
            <person name="Bennett G.N."/>
            <person name="Koonin E.V."/>
            <person name="Smith D.R."/>
        </authorList>
    </citation>
    <scope>NUCLEOTIDE SEQUENCE [LARGE SCALE GENOMIC DNA]</scope>
    <source>
        <strain evidence="10">ATCC 824 / DSM 792 / JCM 1419 / LMG 5710 / VKM B-1787</strain>
    </source>
</reference>
<dbReference type="STRING" id="272562.CA_C0587"/>
<keyword evidence="4 7" id="KW-0285">Flavoprotein</keyword>
<evidence type="ECO:0000256" key="7">
    <source>
        <dbReference type="RuleBase" id="RU367037"/>
    </source>
</evidence>
<evidence type="ECO:0000256" key="4">
    <source>
        <dbReference type="ARBA" id="ARBA00022630"/>
    </source>
</evidence>
<gene>
    <name evidence="9" type="ordered locus">CA_C0587</name>
</gene>
<dbReference type="GO" id="GO:0010181">
    <property type="term" value="F:FMN binding"/>
    <property type="evidence" value="ECO:0007669"/>
    <property type="project" value="UniProtKB-UniRule"/>
</dbReference>
<keyword evidence="5 7" id="KW-0288">FMN</keyword>
<dbReference type="RefSeq" id="WP_010963907.1">
    <property type="nucleotide sequence ID" value="NC_003030.1"/>
</dbReference>
<keyword evidence="6 7" id="KW-0249">Electron transport</keyword>
<dbReference type="GeneID" id="44997098"/>
<dbReference type="InterPro" id="IPR001226">
    <property type="entry name" value="Flavodoxin_CS"/>
</dbReference>
<organism evidence="9 10">
    <name type="scientific">Clostridium acetobutylicum (strain ATCC 824 / DSM 792 / JCM 1419 / IAM 19013 / LMG 5710 / NBRC 13948 / NRRL B-527 / VKM B-1787 / 2291 / W)</name>
    <dbReference type="NCBI Taxonomy" id="272562"/>
    <lineage>
        <taxon>Bacteria</taxon>
        <taxon>Bacillati</taxon>
        <taxon>Bacillota</taxon>
        <taxon>Clostridia</taxon>
        <taxon>Eubacteriales</taxon>
        <taxon>Clostridiaceae</taxon>
        <taxon>Clostridium</taxon>
    </lineage>
</organism>
<comment type="similarity">
    <text evidence="2 7">Belongs to the flavodoxin family.</text>
</comment>
<evidence type="ECO:0000256" key="6">
    <source>
        <dbReference type="ARBA" id="ARBA00022982"/>
    </source>
</evidence>
<dbReference type="InterPro" id="IPR029039">
    <property type="entry name" value="Flavoprotein-like_sf"/>
</dbReference>
<comment type="function">
    <text evidence="7">Low-potential electron donor to a number of redox enzymes.</text>
</comment>
<dbReference type="PROSITE" id="PS00201">
    <property type="entry name" value="FLAVODOXIN"/>
    <property type="match status" value="1"/>
</dbReference>
<dbReference type="InterPro" id="IPR051285">
    <property type="entry name" value="NADH_oxidoreductase_modular"/>
</dbReference>
<proteinExistence type="inferred from homology"/>
<dbReference type="PANTHER" id="PTHR32145:SF11">
    <property type="entry name" value="DIFLAVIN FLAVOPROTEIN A 2-RELATED"/>
    <property type="match status" value="1"/>
</dbReference>
<sequence>MVKINIIYCSGTGNTEAMANLISEGAKSAGADVQLINVSDADVDKVKNADVIVLGSPAMGDEVLEEEEMEPFVENISKEVKGKKVALFGSYGWGDGQFMRDWVERMEGYGADLIGEGLIVQDAPEGETEDQCREFGKALINS</sequence>
<dbReference type="eggNOG" id="COG0716">
    <property type="taxonomic scope" value="Bacteria"/>
</dbReference>
<keyword evidence="10" id="KW-1185">Reference proteome</keyword>
<dbReference type="GO" id="GO:0009055">
    <property type="term" value="F:electron transfer activity"/>
    <property type="evidence" value="ECO:0007669"/>
    <property type="project" value="UniProtKB-UniRule"/>
</dbReference>
<keyword evidence="3 7" id="KW-0813">Transport</keyword>
<dbReference type="InterPro" id="IPR008254">
    <property type="entry name" value="Flavodoxin/NO_synth"/>
</dbReference>